<gene>
    <name evidence="2" type="ORF">Ga0074812_14338</name>
</gene>
<protein>
    <recommendedName>
        <fullName evidence="1">DUF397 domain-containing protein</fullName>
    </recommendedName>
</protein>
<name>A0A0S4QYJ7_9ACTN</name>
<reference evidence="3" key="1">
    <citation type="submission" date="2015-11" db="EMBL/GenBank/DDBJ databases">
        <authorList>
            <person name="Varghese N."/>
        </authorList>
    </citation>
    <scope>NUCLEOTIDE SEQUENCE [LARGE SCALE GENOMIC DNA]</scope>
    <source>
        <strain evidence="3">DSM 45899</strain>
    </source>
</reference>
<sequence length="76" mass="8032">MSRSLTNTPVLSTLEWRRPSHPAHPASDVLEVAVDGTRVLIRSGLGPALRSSPAALANFVQAAKDGDFDDLLPTAP</sequence>
<organism evidence="2 3">
    <name type="scientific">Parafrankia irregularis</name>
    <dbReference type="NCBI Taxonomy" id="795642"/>
    <lineage>
        <taxon>Bacteria</taxon>
        <taxon>Bacillati</taxon>
        <taxon>Actinomycetota</taxon>
        <taxon>Actinomycetes</taxon>
        <taxon>Frankiales</taxon>
        <taxon>Frankiaceae</taxon>
        <taxon>Parafrankia</taxon>
    </lineage>
</organism>
<dbReference type="Proteomes" id="UP000198802">
    <property type="component" value="Unassembled WGS sequence"/>
</dbReference>
<feature type="domain" description="DUF397" evidence="1">
    <location>
        <begin position="14"/>
        <end position="64"/>
    </location>
</feature>
<accession>A0A0S4QYJ7</accession>
<dbReference type="AlphaFoldDB" id="A0A0S4QYJ7"/>
<evidence type="ECO:0000259" key="1">
    <source>
        <dbReference type="Pfam" id="PF04149"/>
    </source>
</evidence>
<proteinExistence type="predicted"/>
<dbReference type="Pfam" id="PF04149">
    <property type="entry name" value="DUF397"/>
    <property type="match status" value="1"/>
</dbReference>
<evidence type="ECO:0000313" key="2">
    <source>
        <dbReference type="EMBL" id="CUU60621.1"/>
    </source>
</evidence>
<keyword evidence="3" id="KW-1185">Reference proteome</keyword>
<dbReference type="RefSeq" id="WP_063793211.1">
    <property type="nucleotide sequence ID" value="NZ_FAOZ01000043.1"/>
</dbReference>
<dbReference type="InterPro" id="IPR007278">
    <property type="entry name" value="DUF397"/>
</dbReference>
<evidence type="ECO:0000313" key="3">
    <source>
        <dbReference type="Proteomes" id="UP000198802"/>
    </source>
</evidence>
<dbReference type="EMBL" id="FAOZ01000043">
    <property type="protein sequence ID" value="CUU60621.1"/>
    <property type="molecule type" value="Genomic_DNA"/>
</dbReference>